<dbReference type="Proteomes" id="UP001064048">
    <property type="component" value="Chromosome 8"/>
</dbReference>
<reference evidence="1 2" key="1">
    <citation type="journal article" date="2022" name="Genome Biol. Evol.">
        <title>The Spruce Budworm Genome: Reconstructing the Evolutionary History of Antifreeze Proteins.</title>
        <authorList>
            <person name="Beliveau C."/>
            <person name="Gagne P."/>
            <person name="Picq S."/>
            <person name="Vernygora O."/>
            <person name="Keeling C.I."/>
            <person name="Pinkney K."/>
            <person name="Doucet D."/>
            <person name="Wen F."/>
            <person name="Johnston J.S."/>
            <person name="Maaroufi H."/>
            <person name="Boyle B."/>
            <person name="Laroche J."/>
            <person name="Dewar K."/>
            <person name="Juretic N."/>
            <person name="Blackburn G."/>
            <person name="Nisole A."/>
            <person name="Brunet B."/>
            <person name="Brandao M."/>
            <person name="Lumley L."/>
            <person name="Duan J."/>
            <person name="Quan G."/>
            <person name="Lucarotti C.J."/>
            <person name="Roe A.D."/>
            <person name="Sperling F.A.H."/>
            <person name="Levesque R.C."/>
            <person name="Cusson M."/>
        </authorList>
    </citation>
    <scope>NUCLEOTIDE SEQUENCE [LARGE SCALE GENOMIC DNA]</scope>
    <source>
        <strain evidence="1">Glfc:IPQL:Cfum</strain>
    </source>
</reference>
<comment type="caution">
    <text evidence="1">The sequence shown here is derived from an EMBL/GenBank/DDBJ whole genome shotgun (WGS) entry which is preliminary data.</text>
</comment>
<gene>
    <name evidence="1" type="ORF">MSG28_005264</name>
</gene>
<evidence type="ECO:0000313" key="2">
    <source>
        <dbReference type="Proteomes" id="UP001064048"/>
    </source>
</evidence>
<evidence type="ECO:0000313" key="1">
    <source>
        <dbReference type="EMBL" id="KAI8426421.1"/>
    </source>
</evidence>
<sequence>MMDSDASGADFCRFCRSEATSDRPLFHPCICTGSIKWIHQECLVQWMRYSRNEICELCGHRFSFMPIYSPDMPGRLPIRDVVGGLVTSVASAVKDWLHYTLVALAWLGIVPLTACRTYRSLFLGSLDPVISLPFDIVSAENLAKDVFSGCFVVTCTLFSFIGLVWLREQIMHGGGPDWMERENIPPPPPEEAPLPDNNNDRVNDGAVDEGGAREEVPEAAEGDLMVGDEANWNPMEWDRAAAEELTWARLLGLDGSMVFLEHVFWVVSLNTLFIVVFAFCPYHIGRLGAAMAGLNTDGPFSGPLTALSGYVLVGAILAVLHGIASLLRLRSAKKALGFCYVVVKVALLSVVEIGVIPLVCGWWLDLCSLSMFDATLKDRESSLQAAPWTLMFIHWLVGMVYVYYFASFILLLREVLRPGVLWFLKNLNDPDFSPVQEMIHLSVWNHIHRLVASAMIFGTAVLFMLWLPIRVIKYVLPGFLPYAVAVHTEAPVNELSLELLLLQVILPALLEQSHTRTWLKCGVRAWCSLAAGALGLRSYLLGEARTPEPQAPQAPHPPHQLGAAHQALMRRDGPAGFEPYVRVAWFPVRLAALLVLVSMSLVLASALTLVIPVAFGRKVMALWLPKASEGVHELYTAACGMYVCWALGRGGTLAAGWARGGRRALLARAALWARVALRAGLAALALLGLVPLLFGLLLELCRYATRVGILKIYICFTARCLTPGVNNTNTTCANSHAHCDSSSGGRAGEGGGGRDSCARRTLTDRPAAATRASFRDKLLQMEEKYYRRGKKTKLRLSTKRKKSNLIRKSKEWVPSKINSDSEMDKEIECDKENRKEYNVSCNTTPSSTVELTIESELDENEPTISNELCGRRIVEIKHLFDCIANIRHKPFDCNFSHLKFCKESRLGNISKFHFKCTLCNKDEIITSENATGKVDINKTLVEGIICTGNGYSQLEEICAATNIPCMANQTFYKIEKHMQGTFESCALDEMLVAGEEEKRLAILNGDIDQEGYPLVLVIPLRVPLEQSPVLFVWQDWALGVLYTKIVCALTMMGPDWAMRRAIEKAYRDGIREMDLKFILTEVAAPIVCWLGLALAVPYAVAHSVAPLLSMSPAQRNLLARRVYPALLLLALLAALAQLQVRKAARSAAQRAATAEHVTTSSIIIISAVGRPLMHMGLPYRPPVALVRQFRKLYEHIKNDKYLVGQRLVNYDHRRQKQQSVAAN</sequence>
<keyword evidence="2" id="KW-1185">Reference proteome</keyword>
<accession>A0ACC0JQZ2</accession>
<dbReference type="EMBL" id="CM046108">
    <property type="protein sequence ID" value="KAI8426421.1"/>
    <property type="molecule type" value="Genomic_DNA"/>
</dbReference>
<protein>
    <submittedName>
        <fullName evidence="1">Uncharacterized protein</fullName>
    </submittedName>
</protein>
<proteinExistence type="predicted"/>
<organism evidence="1 2">
    <name type="scientific">Choristoneura fumiferana</name>
    <name type="common">Spruce budworm moth</name>
    <name type="synonym">Archips fumiferana</name>
    <dbReference type="NCBI Taxonomy" id="7141"/>
    <lineage>
        <taxon>Eukaryota</taxon>
        <taxon>Metazoa</taxon>
        <taxon>Ecdysozoa</taxon>
        <taxon>Arthropoda</taxon>
        <taxon>Hexapoda</taxon>
        <taxon>Insecta</taxon>
        <taxon>Pterygota</taxon>
        <taxon>Neoptera</taxon>
        <taxon>Endopterygota</taxon>
        <taxon>Lepidoptera</taxon>
        <taxon>Glossata</taxon>
        <taxon>Ditrysia</taxon>
        <taxon>Tortricoidea</taxon>
        <taxon>Tortricidae</taxon>
        <taxon>Tortricinae</taxon>
        <taxon>Choristoneura</taxon>
    </lineage>
</organism>
<name>A0ACC0JQZ2_CHOFU</name>